<feature type="compositionally biased region" description="Polar residues" evidence="11">
    <location>
        <begin position="313"/>
        <end position="328"/>
    </location>
</feature>
<reference evidence="13" key="1">
    <citation type="submission" date="2021-01" db="EMBL/GenBank/DDBJ databases">
        <authorList>
            <person name="Corre E."/>
            <person name="Pelletier E."/>
            <person name="Niang G."/>
            <person name="Scheremetjew M."/>
            <person name="Finn R."/>
            <person name="Kale V."/>
            <person name="Holt S."/>
            <person name="Cochrane G."/>
            <person name="Meng A."/>
            <person name="Brown T."/>
            <person name="Cohen L."/>
        </authorList>
    </citation>
    <scope>NUCLEOTIDE SEQUENCE</scope>
    <source>
        <strain evidence="13">RCC1693</strain>
    </source>
</reference>
<keyword evidence="3" id="KW-1003">Cell membrane</keyword>
<keyword evidence="8 12" id="KW-0472">Membrane</keyword>
<evidence type="ECO:0000256" key="10">
    <source>
        <dbReference type="SAM" id="Coils"/>
    </source>
</evidence>
<evidence type="ECO:0000256" key="7">
    <source>
        <dbReference type="ARBA" id="ARBA00023065"/>
    </source>
</evidence>
<evidence type="ECO:0000256" key="4">
    <source>
        <dbReference type="ARBA" id="ARBA00022692"/>
    </source>
</evidence>
<keyword evidence="7" id="KW-0406">Ion transport</keyword>
<keyword evidence="2" id="KW-0813">Transport</keyword>
<evidence type="ECO:0000256" key="5">
    <source>
        <dbReference type="ARBA" id="ARBA00022882"/>
    </source>
</evidence>
<accession>A0A7S2B7Z2</accession>
<gene>
    <name evidence="13" type="ORF">FPAR1323_LOCUS2444</name>
</gene>
<dbReference type="InterPro" id="IPR027359">
    <property type="entry name" value="Volt_channel_dom_sf"/>
</dbReference>
<evidence type="ECO:0000256" key="3">
    <source>
        <dbReference type="ARBA" id="ARBA00022475"/>
    </source>
</evidence>
<keyword evidence="9" id="KW-0407">Ion channel</keyword>
<dbReference type="AlphaFoldDB" id="A0A7S2B7Z2"/>
<feature type="compositionally biased region" description="Basic and acidic residues" evidence="11">
    <location>
        <begin position="278"/>
        <end position="303"/>
    </location>
</feature>
<evidence type="ECO:0000256" key="11">
    <source>
        <dbReference type="SAM" id="MobiDB-lite"/>
    </source>
</evidence>
<dbReference type="GO" id="GO:0005886">
    <property type="term" value="C:plasma membrane"/>
    <property type="evidence" value="ECO:0007669"/>
    <property type="project" value="UniProtKB-SubCell"/>
</dbReference>
<evidence type="ECO:0000256" key="9">
    <source>
        <dbReference type="ARBA" id="ARBA00023303"/>
    </source>
</evidence>
<dbReference type="PANTHER" id="PTHR46480">
    <property type="entry name" value="F20B24.22"/>
    <property type="match status" value="1"/>
</dbReference>
<feature type="region of interest" description="Disordered" evidence="11">
    <location>
        <begin position="278"/>
        <end position="328"/>
    </location>
</feature>
<keyword evidence="10" id="KW-0175">Coiled coil</keyword>
<evidence type="ECO:0008006" key="14">
    <source>
        <dbReference type="Google" id="ProtNLM"/>
    </source>
</evidence>
<dbReference type="InterPro" id="IPR031846">
    <property type="entry name" value="Hvcn1"/>
</dbReference>
<evidence type="ECO:0000256" key="2">
    <source>
        <dbReference type="ARBA" id="ARBA00022448"/>
    </source>
</evidence>
<keyword evidence="4 12" id="KW-0812">Transmembrane</keyword>
<organism evidence="13">
    <name type="scientific">Florenciella parvula</name>
    <dbReference type="NCBI Taxonomy" id="236787"/>
    <lineage>
        <taxon>Eukaryota</taxon>
        <taxon>Sar</taxon>
        <taxon>Stramenopiles</taxon>
        <taxon>Ochrophyta</taxon>
        <taxon>Dictyochophyceae</taxon>
        <taxon>Florenciellales</taxon>
        <taxon>Florenciella</taxon>
    </lineage>
</organism>
<evidence type="ECO:0000256" key="8">
    <source>
        <dbReference type="ARBA" id="ARBA00023136"/>
    </source>
</evidence>
<evidence type="ECO:0000256" key="1">
    <source>
        <dbReference type="ARBA" id="ARBA00004651"/>
    </source>
</evidence>
<keyword evidence="6 12" id="KW-1133">Transmembrane helix</keyword>
<name>A0A7S2B7Z2_9STRA</name>
<protein>
    <recommendedName>
        <fullName evidence="14">Hydrogen voltage-gated channel 1</fullName>
    </recommendedName>
</protein>
<keyword evidence="5" id="KW-0851">Voltage-gated channel</keyword>
<dbReference type="GO" id="GO:0034702">
    <property type="term" value="C:monoatomic ion channel complex"/>
    <property type="evidence" value="ECO:0007669"/>
    <property type="project" value="UniProtKB-KW"/>
</dbReference>
<dbReference type="Gene3D" id="1.20.120.350">
    <property type="entry name" value="Voltage-gated potassium channels. Chain C"/>
    <property type="match status" value="1"/>
</dbReference>
<dbReference type="EMBL" id="HBGT01004423">
    <property type="protein sequence ID" value="CAD9388747.1"/>
    <property type="molecule type" value="Transcribed_RNA"/>
</dbReference>
<proteinExistence type="predicted"/>
<dbReference type="GO" id="GO:0030171">
    <property type="term" value="F:voltage-gated proton channel activity"/>
    <property type="evidence" value="ECO:0007669"/>
    <property type="project" value="InterPro"/>
</dbReference>
<evidence type="ECO:0000313" key="13">
    <source>
        <dbReference type="EMBL" id="CAD9388747.1"/>
    </source>
</evidence>
<feature type="coiled-coil region" evidence="10">
    <location>
        <begin position="232"/>
        <end position="259"/>
    </location>
</feature>
<feature type="transmembrane region" description="Helical" evidence="12">
    <location>
        <begin position="69"/>
        <end position="94"/>
    </location>
</feature>
<comment type="subcellular location">
    <subcellularLocation>
        <location evidence="1">Cell membrane</location>
        <topology evidence="1">Multi-pass membrane protein</topology>
    </subcellularLocation>
</comment>
<sequence>MRILDWMDEYLDMGDPDDWGDGFSLHRRLAGEGVSESCIKNIDGKKNNEGAYAYSGLFYSDEQYEWHHWLHYLSVGILMVFALQIISLFLIYCLEFFKEPLYILDAVVVFGAIYVETDERFTGGALFTILLSWRFLRIFHGLYTSFEVAHKQQHEKVNGERNKMLEMIVATRRKGAKKKMYFLGFHDKLHGYGVEEGNCDEHAAAAKKAKAEAEASGKESPGLEDSVVEMADDEIEEDHEELKKQLLMERERRAAAESMYVEIYEYLEEHMDSLKKHTDELNHGHGGHGEHSHADKMKTDQLKKQGTAGTGLSRGQSATNLSSHRSSH</sequence>
<evidence type="ECO:0000256" key="6">
    <source>
        <dbReference type="ARBA" id="ARBA00022989"/>
    </source>
</evidence>
<dbReference type="PANTHER" id="PTHR46480:SF1">
    <property type="entry name" value="VOLTAGE-GATED HYDROGEN CHANNEL 1"/>
    <property type="match status" value="1"/>
</dbReference>
<evidence type="ECO:0000256" key="12">
    <source>
        <dbReference type="SAM" id="Phobius"/>
    </source>
</evidence>